<dbReference type="EMBL" id="CP048620">
    <property type="protein sequence ID" value="QPJ66853.1"/>
    <property type="molecule type" value="Genomic_DNA"/>
</dbReference>
<dbReference type="AlphaFoldDB" id="A0A7T0C5H4"/>
<reference evidence="2" key="1">
    <citation type="submission" date="2020-02" db="EMBL/GenBank/DDBJ databases">
        <title>Genomic and physiological characterization of two novel Nitrospinaceae genera.</title>
        <authorList>
            <person name="Mueller A.J."/>
            <person name="Jung M.-Y."/>
            <person name="Strachan C.R."/>
            <person name="Herbold C.W."/>
            <person name="Kirkegaard R.H."/>
            <person name="Daims H."/>
        </authorList>
    </citation>
    <scope>NUCLEOTIDE SEQUENCE [LARGE SCALE GENOMIC DNA]</scope>
</reference>
<gene>
    <name evidence="1" type="ORF">G3M78_12435</name>
</gene>
<protein>
    <submittedName>
        <fullName evidence="1">Uncharacterized protein</fullName>
    </submittedName>
</protein>
<organism evidence="1 2">
    <name type="scientific">Candidatus Nitrohelix vancouverensis</name>
    <dbReference type="NCBI Taxonomy" id="2705534"/>
    <lineage>
        <taxon>Bacteria</taxon>
        <taxon>Pseudomonadati</taxon>
        <taxon>Nitrospinota/Tectimicrobiota group</taxon>
        <taxon>Nitrospinota</taxon>
        <taxon>Nitrospinia</taxon>
        <taxon>Nitrospinales</taxon>
        <taxon>Nitrospinaceae</taxon>
        <taxon>Candidatus Nitrohelix</taxon>
    </lineage>
</organism>
<dbReference type="Proteomes" id="UP000594464">
    <property type="component" value="Chromosome"/>
</dbReference>
<proteinExistence type="predicted"/>
<evidence type="ECO:0000313" key="1">
    <source>
        <dbReference type="EMBL" id="QPJ66853.1"/>
    </source>
</evidence>
<evidence type="ECO:0000313" key="2">
    <source>
        <dbReference type="Proteomes" id="UP000594464"/>
    </source>
</evidence>
<name>A0A7T0C5H4_9BACT</name>
<sequence length="75" mass="8544">MRMDAEVTEVVCPPNQAGQSRAISVWVPDTEEHIEFTLRLEDFQKLNLAEGDNITIKIEKKFDVDALARDLLNNT</sequence>
<dbReference type="KEGG" id="nva:G3M78_12435"/>
<accession>A0A7T0C5H4</accession>